<name>A0A383VAF9_TETOB</name>
<evidence type="ECO:0000313" key="4">
    <source>
        <dbReference type="Proteomes" id="UP000256970"/>
    </source>
</evidence>
<protein>
    <submittedName>
        <fullName evidence="3">Uncharacterized protein</fullName>
    </submittedName>
</protein>
<feature type="compositionally biased region" description="Low complexity" evidence="1">
    <location>
        <begin position="273"/>
        <end position="313"/>
    </location>
</feature>
<reference evidence="3 4" key="1">
    <citation type="submission" date="2016-10" db="EMBL/GenBank/DDBJ databases">
        <authorList>
            <person name="Cai Z."/>
        </authorList>
    </citation>
    <scope>NUCLEOTIDE SEQUENCE [LARGE SCALE GENOMIC DNA]</scope>
</reference>
<dbReference type="Proteomes" id="UP000256970">
    <property type="component" value="Unassembled WGS sequence"/>
</dbReference>
<evidence type="ECO:0000313" key="3">
    <source>
        <dbReference type="EMBL" id="SZX62181.1"/>
    </source>
</evidence>
<feature type="compositionally biased region" description="Low complexity" evidence="1">
    <location>
        <begin position="252"/>
        <end position="265"/>
    </location>
</feature>
<dbReference type="EMBL" id="FNXT01000212">
    <property type="protein sequence ID" value="SZX62181.1"/>
    <property type="molecule type" value="Genomic_DNA"/>
</dbReference>
<keyword evidence="4" id="KW-1185">Reference proteome</keyword>
<feature type="chain" id="PRO_5016649382" evidence="2">
    <location>
        <begin position="19"/>
        <end position="336"/>
    </location>
</feature>
<evidence type="ECO:0000256" key="1">
    <source>
        <dbReference type="SAM" id="MobiDB-lite"/>
    </source>
</evidence>
<feature type="region of interest" description="Disordered" evidence="1">
    <location>
        <begin position="236"/>
        <end position="313"/>
    </location>
</feature>
<feature type="signal peptide" evidence="2">
    <location>
        <begin position="1"/>
        <end position="18"/>
    </location>
</feature>
<proteinExistence type="predicted"/>
<accession>A0A383VAF9</accession>
<gene>
    <name evidence="3" type="ORF">BQ4739_LOCUS2787</name>
</gene>
<dbReference type="AlphaFoldDB" id="A0A383VAF9"/>
<organism evidence="3 4">
    <name type="scientific">Tetradesmus obliquus</name>
    <name type="common">Green alga</name>
    <name type="synonym">Acutodesmus obliquus</name>
    <dbReference type="NCBI Taxonomy" id="3088"/>
    <lineage>
        <taxon>Eukaryota</taxon>
        <taxon>Viridiplantae</taxon>
        <taxon>Chlorophyta</taxon>
        <taxon>core chlorophytes</taxon>
        <taxon>Chlorophyceae</taxon>
        <taxon>CS clade</taxon>
        <taxon>Sphaeropleales</taxon>
        <taxon>Scenedesmaceae</taxon>
        <taxon>Tetradesmus</taxon>
    </lineage>
</organism>
<evidence type="ECO:0000256" key="2">
    <source>
        <dbReference type="SAM" id="SignalP"/>
    </source>
</evidence>
<keyword evidence="2" id="KW-0732">Signal</keyword>
<sequence length="336" mass="33644">MLLLVGVLQLACLQAAPAAVATPTTGHAPLRGMPIMGRAPPMIGSSGRQVRGATFLVMPGLTVKLQDTDCGHANSADTEAGSPLQFCKVCGGPQKVARACLDDSDCAGYVMDDESCGYLKASVAVSVQAANATATLYCMAGTQGCEGANYDFQLYPGPVDVGDFSCSDITEEAGLCFVPGGVIDAAAECTTRSECSAFVTGSRNGVSGAYLKSNGSRMEDNTVYGITALYRARTGLRGNPESAPTTRVVLESPARSQSPRSAPGLSPSPSPSPLATTRTGLPNTATNSTTSTGSADAGSSGSTSSSSSSSSSSRGVSIGIIVGVACGAAGALAALL</sequence>